<keyword evidence="1" id="KW-0040">ANK repeat</keyword>
<dbReference type="PANTHER" id="PTHR46224:SF6">
    <property type="entry name" value="ANKYRIN REPEAT FAMILY PROTEIN"/>
    <property type="match status" value="1"/>
</dbReference>
<protein>
    <submittedName>
        <fullName evidence="2">Uncharacterized protein</fullName>
    </submittedName>
</protein>
<dbReference type="InterPro" id="IPR051616">
    <property type="entry name" value="Cul2-RING_E3_ligase_SR"/>
</dbReference>
<keyword evidence="3" id="KW-1185">Reference proteome</keyword>
<reference evidence="2 3" key="1">
    <citation type="journal article" date="2024" name="bioRxiv">
        <title>A reference genome for Trichogramma kaykai: A tiny desert-dwelling parasitoid wasp with competing sex-ratio distorters.</title>
        <authorList>
            <person name="Culotta J."/>
            <person name="Lindsey A.R."/>
        </authorList>
    </citation>
    <scope>NUCLEOTIDE SEQUENCE [LARGE SCALE GENOMIC DNA]</scope>
    <source>
        <strain evidence="2 3">KSX58</strain>
    </source>
</reference>
<evidence type="ECO:0000313" key="2">
    <source>
        <dbReference type="EMBL" id="KAL3405578.1"/>
    </source>
</evidence>
<comment type="caution">
    <text evidence="2">The sequence shown here is derived from an EMBL/GenBank/DDBJ whole genome shotgun (WGS) entry which is preliminary data.</text>
</comment>
<dbReference type="Proteomes" id="UP001627154">
    <property type="component" value="Unassembled WGS sequence"/>
</dbReference>
<dbReference type="InterPro" id="IPR002110">
    <property type="entry name" value="Ankyrin_rpt"/>
</dbReference>
<feature type="repeat" description="ANK" evidence="1">
    <location>
        <begin position="329"/>
        <end position="361"/>
    </location>
</feature>
<evidence type="ECO:0000256" key="1">
    <source>
        <dbReference type="PROSITE-ProRule" id="PRU00023"/>
    </source>
</evidence>
<dbReference type="PANTHER" id="PTHR46224">
    <property type="entry name" value="ANKYRIN REPEAT FAMILY PROTEIN"/>
    <property type="match status" value="1"/>
</dbReference>
<feature type="repeat" description="ANK" evidence="1">
    <location>
        <begin position="183"/>
        <end position="215"/>
    </location>
</feature>
<organism evidence="2 3">
    <name type="scientific">Trichogramma kaykai</name>
    <dbReference type="NCBI Taxonomy" id="54128"/>
    <lineage>
        <taxon>Eukaryota</taxon>
        <taxon>Metazoa</taxon>
        <taxon>Ecdysozoa</taxon>
        <taxon>Arthropoda</taxon>
        <taxon>Hexapoda</taxon>
        <taxon>Insecta</taxon>
        <taxon>Pterygota</taxon>
        <taxon>Neoptera</taxon>
        <taxon>Endopterygota</taxon>
        <taxon>Hymenoptera</taxon>
        <taxon>Apocrita</taxon>
        <taxon>Proctotrupomorpha</taxon>
        <taxon>Chalcidoidea</taxon>
        <taxon>Trichogrammatidae</taxon>
        <taxon>Trichogramma</taxon>
    </lineage>
</organism>
<evidence type="ECO:0000313" key="3">
    <source>
        <dbReference type="Proteomes" id="UP001627154"/>
    </source>
</evidence>
<proteinExistence type="predicted"/>
<feature type="repeat" description="ANK" evidence="1">
    <location>
        <begin position="402"/>
        <end position="430"/>
    </location>
</feature>
<dbReference type="SUPFAM" id="SSF48403">
    <property type="entry name" value="Ankyrin repeat"/>
    <property type="match status" value="1"/>
</dbReference>
<dbReference type="EMBL" id="JBJJXI010000020">
    <property type="protein sequence ID" value="KAL3405578.1"/>
    <property type="molecule type" value="Genomic_DNA"/>
</dbReference>
<dbReference type="AlphaFoldDB" id="A0ABD2XJG7"/>
<dbReference type="Pfam" id="PF12796">
    <property type="entry name" value="Ank_2"/>
    <property type="match status" value="3"/>
</dbReference>
<dbReference type="Gene3D" id="1.25.40.20">
    <property type="entry name" value="Ankyrin repeat-containing domain"/>
    <property type="match status" value="3"/>
</dbReference>
<sequence>MSKSDEHQSKRMDQLGKINLKKLKSLRKKFNLTIEKDRHEFIRRIDPIISDWEGQLPNLLDIFRPEEIDWLLMEGLKCDVLFNVFGPDPLIDFVIRTGYRDEPNAGTSRPRSHRRTTAVHYAAERRHLDTVADLLKIYDRCDVNYANESGLTHFHAACMSGCDDVVEKFLEAGQNPDCVWPKTGDSPLHLALAGSHGSVVRLLVTRGADPNLANKNGLTPLHVVCKSYREDGLLEMFFEINGDRNQTVRIDAQDEKGQTPLHFALLWGNKSMVELLLRKGADPNLPTAAGLTLLHIHCNKVDDDEFAETIFRTSREMNRTVRVDARDASGNTPLQTAVARGHERMIGFLLRNGADPNSADAEGSTPLHNICRRDDVDDMMEIFFGINDELHQPVEVNVRDNSGRTPLQWAVANLKTNLFECLLNHGADLSSFVFPTENYFAERYAPDCEIQHVALPTMYIVKTLERKGYRLDVAAVVTIMKTFVGHGLVGRSPTDLDERWHNDAMFARIAKKHRVSTHLSLYDFVRLTPGQAEKLFVAIEDYEEFLYGFRLLPMGPYKACIEHVCRTTSRGFFRRWAMEFFMEMTRHRLPILCCDMIVEQLANEDLLRIGLAFAGQN</sequence>
<dbReference type="InterPro" id="IPR036770">
    <property type="entry name" value="Ankyrin_rpt-contain_sf"/>
</dbReference>
<dbReference type="PRINTS" id="PR01415">
    <property type="entry name" value="ANKYRIN"/>
</dbReference>
<dbReference type="PROSITE" id="PS50297">
    <property type="entry name" value="ANK_REP_REGION"/>
    <property type="match status" value="4"/>
</dbReference>
<dbReference type="PROSITE" id="PS50088">
    <property type="entry name" value="ANK_REPEAT"/>
    <property type="match status" value="4"/>
</dbReference>
<accession>A0ABD2XJG7</accession>
<feature type="repeat" description="ANK" evidence="1">
    <location>
        <begin position="256"/>
        <end position="288"/>
    </location>
</feature>
<gene>
    <name evidence="2" type="ORF">TKK_001957</name>
</gene>
<dbReference type="SMART" id="SM00248">
    <property type="entry name" value="ANK"/>
    <property type="match status" value="9"/>
</dbReference>
<name>A0ABD2XJG7_9HYME</name>